<accession>A0ABX3HCW2</accession>
<protein>
    <submittedName>
        <fullName evidence="1">DNA alkylation repair protein</fullName>
    </submittedName>
</protein>
<dbReference type="InterPro" id="IPR014825">
    <property type="entry name" value="DNA_alkylation"/>
</dbReference>
<comment type="caution">
    <text evidence="1">The sequence shown here is derived from an EMBL/GenBank/DDBJ whole genome shotgun (WGS) entry which is preliminary data.</text>
</comment>
<name>A0ABX3HCW2_PAEBO</name>
<dbReference type="RefSeq" id="WP_076110586.1">
    <property type="nucleotide sequence ID" value="NZ_MPTB01000012.1"/>
</dbReference>
<dbReference type="Proteomes" id="UP000187412">
    <property type="component" value="Unassembled WGS sequence"/>
</dbReference>
<organism evidence="1 2">
    <name type="scientific">Paenibacillus borealis</name>
    <dbReference type="NCBI Taxonomy" id="160799"/>
    <lineage>
        <taxon>Bacteria</taxon>
        <taxon>Bacillati</taxon>
        <taxon>Bacillota</taxon>
        <taxon>Bacilli</taxon>
        <taxon>Bacillales</taxon>
        <taxon>Paenibacillaceae</taxon>
        <taxon>Paenibacillus</taxon>
    </lineage>
</organism>
<dbReference type="SUPFAM" id="SSF48371">
    <property type="entry name" value="ARM repeat"/>
    <property type="match status" value="1"/>
</dbReference>
<proteinExistence type="predicted"/>
<evidence type="ECO:0000313" key="1">
    <source>
        <dbReference type="EMBL" id="OMD48331.1"/>
    </source>
</evidence>
<sequence length="279" mass="31176">MNETASLPADILNRKGANKAADIPQNVLELLNQGFIESVNLTEWLAVDHRALLSIVLNTSGLSHEAEVMLPALNKLKEDKPMKMIPAIAAQWNRLLSELPETGRGQLFAMLASHRSDSVRCWAAYIVGVTPDMDIAGILQHIRPFAADSHFGVREIAWMAVRAHISANLEAAITLLANWVRDEDANIRRFAVESTRPQGVWAKHIQALKENPAQGLPLLEPLRSEPVKYVQDSVANWLNDASKSQPDWVLQLCSDWLEASDTKETKRITERAQRTLTRK</sequence>
<dbReference type="Pfam" id="PF08713">
    <property type="entry name" value="DNA_alkylation"/>
    <property type="match status" value="1"/>
</dbReference>
<dbReference type="InterPro" id="IPR016024">
    <property type="entry name" value="ARM-type_fold"/>
</dbReference>
<dbReference type="EMBL" id="MPTB01000012">
    <property type="protein sequence ID" value="OMD48331.1"/>
    <property type="molecule type" value="Genomic_DNA"/>
</dbReference>
<dbReference type="Gene3D" id="1.25.40.290">
    <property type="entry name" value="ARM repeat domains"/>
    <property type="match status" value="1"/>
</dbReference>
<gene>
    <name evidence="1" type="ORF">BSK56_11145</name>
</gene>
<reference evidence="1 2" key="1">
    <citation type="submission" date="2016-10" db="EMBL/GenBank/DDBJ databases">
        <title>Paenibacillus species isolates.</title>
        <authorList>
            <person name="Beno S.M."/>
        </authorList>
    </citation>
    <scope>NUCLEOTIDE SEQUENCE [LARGE SCALE GENOMIC DNA]</scope>
    <source>
        <strain evidence="1 2">FSL H7-0744</strain>
    </source>
</reference>
<evidence type="ECO:0000313" key="2">
    <source>
        <dbReference type="Proteomes" id="UP000187412"/>
    </source>
</evidence>
<keyword evidence="2" id="KW-1185">Reference proteome</keyword>